<feature type="binding site" evidence="10">
    <location>
        <position position="37"/>
    </location>
    <ligand>
        <name>ATP</name>
        <dbReference type="ChEBI" id="CHEBI:30616"/>
    </ligand>
</feature>
<dbReference type="Pfam" id="PF00069">
    <property type="entry name" value="Pkinase"/>
    <property type="match status" value="1"/>
</dbReference>
<keyword evidence="4" id="KW-0808">Transferase</keyword>
<dbReference type="InterPro" id="IPR017441">
    <property type="entry name" value="Protein_kinase_ATP_BS"/>
</dbReference>
<dbReference type="SMART" id="SM00220">
    <property type="entry name" value="S_TKc"/>
    <property type="match status" value="1"/>
</dbReference>
<dbReference type="GO" id="GO:0005524">
    <property type="term" value="F:ATP binding"/>
    <property type="evidence" value="ECO:0007669"/>
    <property type="project" value="UniProtKB-UniRule"/>
</dbReference>
<evidence type="ECO:0000313" key="13">
    <source>
        <dbReference type="Proteomes" id="UP000187209"/>
    </source>
</evidence>
<evidence type="ECO:0000259" key="11">
    <source>
        <dbReference type="PROSITE" id="PS50011"/>
    </source>
</evidence>
<keyword evidence="13" id="KW-1185">Reference proteome</keyword>
<dbReference type="InterPro" id="IPR051131">
    <property type="entry name" value="NEK_Ser/Thr_kinase_NIMA"/>
</dbReference>
<dbReference type="Proteomes" id="UP000187209">
    <property type="component" value="Unassembled WGS sequence"/>
</dbReference>
<comment type="caution">
    <text evidence="12">The sequence shown here is derived from an EMBL/GenBank/DDBJ whole genome shotgun (WGS) entry which is preliminary data.</text>
</comment>
<reference evidence="12 13" key="1">
    <citation type="submission" date="2016-11" db="EMBL/GenBank/DDBJ databases">
        <title>The macronuclear genome of Stentor coeruleus: a giant cell with tiny introns.</title>
        <authorList>
            <person name="Slabodnick M."/>
            <person name="Ruby J.G."/>
            <person name="Reiff S.B."/>
            <person name="Swart E.C."/>
            <person name="Gosai S."/>
            <person name="Prabakaran S."/>
            <person name="Witkowska E."/>
            <person name="Larue G.E."/>
            <person name="Fisher S."/>
            <person name="Freeman R.M."/>
            <person name="Gunawardena J."/>
            <person name="Chu W."/>
            <person name="Stover N.A."/>
            <person name="Gregory B.D."/>
            <person name="Nowacki M."/>
            <person name="Derisi J."/>
            <person name="Roy S.W."/>
            <person name="Marshall W.F."/>
            <person name="Sood P."/>
        </authorList>
    </citation>
    <scope>NUCLEOTIDE SEQUENCE [LARGE SCALE GENOMIC DNA]</scope>
    <source>
        <strain evidence="12">WM001</strain>
    </source>
</reference>
<evidence type="ECO:0000256" key="6">
    <source>
        <dbReference type="ARBA" id="ARBA00022777"/>
    </source>
</evidence>
<dbReference type="FunFam" id="3.30.200.20:FF:000097">
    <property type="entry name" value="Probable serine/threonine-protein kinase nek1"/>
    <property type="match status" value="1"/>
</dbReference>
<dbReference type="PROSITE" id="PS00108">
    <property type="entry name" value="PROTEIN_KINASE_ST"/>
    <property type="match status" value="1"/>
</dbReference>
<comment type="similarity">
    <text evidence="1">Belongs to the protein kinase superfamily. NEK Ser/Thr protein kinase family. NIMA subfamily.</text>
</comment>
<feature type="domain" description="Protein kinase" evidence="11">
    <location>
        <begin position="8"/>
        <end position="259"/>
    </location>
</feature>
<evidence type="ECO:0000256" key="2">
    <source>
        <dbReference type="ARBA" id="ARBA00012513"/>
    </source>
</evidence>
<gene>
    <name evidence="12" type="ORF">SteCoe_29146</name>
</gene>
<dbReference type="InterPro" id="IPR000719">
    <property type="entry name" value="Prot_kinase_dom"/>
</dbReference>
<evidence type="ECO:0000256" key="1">
    <source>
        <dbReference type="ARBA" id="ARBA00010886"/>
    </source>
</evidence>
<dbReference type="GO" id="GO:0004674">
    <property type="term" value="F:protein serine/threonine kinase activity"/>
    <property type="evidence" value="ECO:0007669"/>
    <property type="project" value="UniProtKB-KW"/>
</dbReference>
<dbReference type="SUPFAM" id="SSF56112">
    <property type="entry name" value="Protein kinase-like (PK-like)"/>
    <property type="match status" value="1"/>
</dbReference>
<dbReference type="OrthoDB" id="4062651at2759"/>
<evidence type="ECO:0000256" key="3">
    <source>
        <dbReference type="ARBA" id="ARBA00022527"/>
    </source>
</evidence>
<keyword evidence="5 10" id="KW-0547">Nucleotide-binding</keyword>
<dbReference type="InterPro" id="IPR008271">
    <property type="entry name" value="Ser/Thr_kinase_AS"/>
</dbReference>
<dbReference type="EMBL" id="MPUH01000903">
    <property type="protein sequence ID" value="OMJ72413.1"/>
    <property type="molecule type" value="Genomic_DNA"/>
</dbReference>
<keyword evidence="7 10" id="KW-0067">ATP-binding</keyword>
<evidence type="ECO:0000313" key="12">
    <source>
        <dbReference type="EMBL" id="OMJ72413.1"/>
    </source>
</evidence>
<evidence type="ECO:0000256" key="10">
    <source>
        <dbReference type="PROSITE-ProRule" id="PRU10141"/>
    </source>
</evidence>
<protein>
    <recommendedName>
        <fullName evidence="2">non-specific serine/threonine protein kinase</fullName>
        <ecNumber evidence="2">2.7.11.1</ecNumber>
    </recommendedName>
</protein>
<dbReference type="Gene3D" id="3.30.200.20">
    <property type="entry name" value="Phosphorylase Kinase, domain 1"/>
    <property type="match status" value="1"/>
</dbReference>
<evidence type="ECO:0000256" key="5">
    <source>
        <dbReference type="ARBA" id="ARBA00022741"/>
    </source>
</evidence>
<comment type="catalytic activity">
    <reaction evidence="8">
        <text>L-threonyl-[protein] + ATP = O-phospho-L-threonyl-[protein] + ADP + H(+)</text>
        <dbReference type="Rhea" id="RHEA:46608"/>
        <dbReference type="Rhea" id="RHEA-COMP:11060"/>
        <dbReference type="Rhea" id="RHEA-COMP:11605"/>
        <dbReference type="ChEBI" id="CHEBI:15378"/>
        <dbReference type="ChEBI" id="CHEBI:30013"/>
        <dbReference type="ChEBI" id="CHEBI:30616"/>
        <dbReference type="ChEBI" id="CHEBI:61977"/>
        <dbReference type="ChEBI" id="CHEBI:456216"/>
        <dbReference type="EC" id="2.7.11.1"/>
    </reaction>
</comment>
<dbReference type="InterPro" id="IPR011009">
    <property type="entry name" value="Kinase-like_dom_sf"/>
</dbReference>
<evidence type="ECO:0000256" key="7">
    <source>
        <dbReference type="ARBA" id="ARBA00022840"/>
    </source>
</evidence>
<comment type="catalytic activity">
    <reaction evidence="9">
        <text>L-seryl-[protein] + ATP = O-phospho-L-seryl-[protein] + ADP + H(+)</text>
        <dbReference type="Rhea" id="RHEA:17989"/>
        <dbReference type="Rhea" id="RHEA-COMP:9863"/>
        <dbReference type="Rhea" id="RHEA-COMP:11604"/>
        <dbReference type="ChEBI" id="CHEBI:15378"/>
        <dbReference type="ChEBI" id="CHEBI:29999"/>
        <dbReference type="ChEBI" id="CHEBI:30616"/>
        <dbReference type="ChEBI" id="CHEBI:83421"/>
        <dbReference type="ChEBI" id="CHEBI:456216"/>
        <dbReference type="EC" id="2.7.11.1"/>
    </reaction>
</comment>
<evidence type="ECO:0000256" key="9">
    <source>
        <dbReference type="ARBA" id="ARBA00048679"/>
    </source>
</evidence>
<dbReference type="EC" id="2.7.11.1" evidence="2"/>
<dbReference type="PANTHER" id="PTHR44899:SF3">
    <property type="entry name" value="SERINE_THREONINE-PROTEIN KINASE NEK1"/>
    <property type="match status" value="1"/>
</dbReference>
<proteinExistence type="inferred from homology"/>
<keyword evidence="3" id="KW-0723">Serine/threonine-protein kinase</keyword>
<dbReference type="CDD" id="cd08215">
    <property type="entry name" value="STKc_Nek"/>
    <property type="match status" value="1"/>
</dbReference>
<dbReference type="Gene3D" id="1.10.510.10">
    <property type="entry name" value="Transferase(Phosphotransferase) domain 1"/>
    <property type="match status" value="1"/>
</dbReference>
<dbReference type="PANTHER" id="PTHR44899">
    <property type="entry name" value="CAMK FAMILY PROTEIN KINASE"/>
    <property type="match status" value="1"/>
</dbReference>
<dbReference type="AlphaFoldDB" id="A0A1R2B6I6"/>
<organism evidence="12 13">
    <name type="scientific">Stentor coeruleus</name>
    <dbReference type="NCBI Taxonomy" id="5963"/>
    <lineage>
        <taxon>Eukaryota</taxon>
        <taxon>Sar</taxon>
        <taxon>Alveolata</taxon>
        <taxon>Ciliophora</taxon>
        <taxon>Postciliodesmatophora</taxon>
        <taxon>Heterotrichea</taxon>
        <taxon>Heterotrichida</taxon>
        <taxon>Stentoridae</taxon>
        <taxon>Stentor</taxon>
    </lineage>
</organism>
<name>A0A1R2B6I6_9CILI</name>
<dbReference type="PROSITE" id="PS00107">
    <property type="entry name" value="PROTEIN_KINASE_ATP"/>
    <property type="match status" value="1"/>
</dbReference>
<evidence type="ECO:0000256" key="8">
    <source>
        <dbReference type="ARBA" id="ARBA00047899"/>
    </source>
</evidence>
<accession>A0A1R2B6I6</accession>
<evidence type="ECO:0000256" key="4">
    <source>
        <dbReference type="ARBA" id="ARBA00022679"/>
    </source>
</evidence>
<keyword evidence="6" id="KW-0418">Kinase</keyword>
<sequence length="711" mass="81738">MSQRLKNYEVICKIGQGSFGTVFKVRRKSDKIILVMKTIKVQSLSKKCQQESVSEVTILSSLSCPYIVKYYESFVENSILHIIMEYCEKGDLSQLIKKQMLPENKIWKYFIQTCLGLEYLHSKQILHRDVKALNIFLTNDDSIRIGDLGVAKILNNTACFAQTQVGSPYYLSPELCEEKPYNTKSDVWALGCVLYEMCTTKHPFTAPNQAALLLKIVKGCYMPLSTEFSPGIREIVDLLLEKDYKKRPSIQAVLTRTDIENKISDSGIFVPISSVLRKKKIENPFDTFDRQMSDPKSNAFNSPSIQAAKLVEEAQKQLFENRNINGTPQYESKLLRPLSAQKPQILRKNQYFSVRDSEKKIEDSPIKAKIISSSRAGNIFGKNNPGQEKQDYLSDAIPEMRSEKDMHHGKKKSLGEFIDKITPREQPNYYGLRNFSPHKKESPSIKDDKIKLEIKKESLIDNLLKKNSDKPSFRINIKPNNVYLAIDEPKIIKKVPFSAKNTNKFDQSYEDVQLVQNLPEIPKVKTKVTVSYLQESSPVRSFYPEKKIKIFKIIKKPLINPVFKQVSSTKQIFRSVTTVKNSQEKNHSLGLSEDYEDGHILRNKERENIKNEESLRKKCTELRSDIIKMIGGHVFKEMHNILTNIITKDEVTELDQLKIERFVNKNIRGESSKAIFSMYKLLNAETDLAKTEEMIKSIRSGLLHTRPSTYK</sequence>
<dbReference type="PROSITE" id="PS50011">
    <property type="entry name" value="PROTEIN_KINASE_DOM"/>
    <property type="match status" value="1"/>
</dbReference>